<name>A0A2N0PIA6_9GLOM</name>
<evidence type="ECO:0000313" key="2">
    <source>
        <dbReference type="EMBL" id="PKC06543.1"/>
    </source>
</evidence>
<protein>
    <submittedName>
        <fullName evidence="2">Uncharacterized protein</fullName>
    </submittedName>
</protein>
<dbReference type="VEuPathDB" id="FungiDB:RhiirFUN_005729"/>
<keyword evidence="1" id="KW-0812">Transmembrane</keyword>
<dbReference type="EMBL" id="LLXJ01000746">
    <property type="protein sequence ID" value="PKC06543.1"/>
    <property type="molecule type" value="Genomic_DNA"/>
</dbReference>
<keyword evidence="1" id="KW-0472">Membrane</keyword>
<dbReference type="Proteomes" id="UP000232722">
    <property type="component" value="Unassembled WGS sequence"/>
</dbReference>
<dbReference type="VEuPathDB" id="FungiDB:FUN_006011"/>
<accession>A0A2N0PIA6</accession>
<organism evidence="2 3">
    <name type="scientific">Rhizophagus irregularis</name>
    <dbReference type="NCBI Taxonomy" id="588596"/>
    <lineage>
        <taxon>Eukaryota</taxon>
        <taxon>Fungi</taxon>
        <taxon>Fungi incertae sedis</taxon>
        <taxon>Mucoromycota</taxon>
        <taxon>Glomeromycotina</taxon>
        <taxon>Glomeromycetes</taxon>
        <taxon>Glomerales</taxon>
        <taxon>Glomeraceae</taxon>
        <taxon>Rhizophagus</taxon>
    </lineage>
</organism>
<reference evidence="2 3" key="2">
    <citation type="submission" date="2017-09" db="EMBL/GenBank/DDBJ databases">
        <title>Extensive intraspecific genome diversity in a model arbuscular mycorrhizal fungus.</title>
        <authorList>
            <person name="Chen E.C."/>
            <person name="Morin E."/>
            <person name="Beaudet D."/>
            <person name="Noel J."/>
            <person name="Ndikumana S."/>
            <person name="Charron P."/>
            <person name="St-Onge C."/>
            <person name="Giorgi J."/>
            <person name="Grigoriev I.V."/>
            <person name="Roux C."/>
            <person name="Martin F.M."/>
            <person name="Corradi N."/>
        </authorList>
    </citation>
    <scope>NUCLEOTIDE SEQUENCE [LARGE SCALE GENOMIC DNA]</scope>
    <source>
        <strain evidence="2 3">A5</strain>
    </source>
</reference>
<evidence type="ECO:0000256" key="1">
    <source>
        <dbReference type="SAM" id="Phobius"/>
    </source>
</evidence>
<gene>
    <name evidence="2" type="ORF">RhiirA5_400329</name>
</gene>
<dbReference type="VEuPathDB" id="FungiDB:RhiirA1_412942"/>
<keyword evidence="1" id="KW-1133">Transmembrane helix</keyword>
<feature type="transmembrane region" description="Helical" evidence="1">
    <location>
        <begin position="6"/>
        <end position="23"/>
    </location>
</feature>
<evidence type="ECO:0000313" key="3">
    <source>
        <dbReference type="Proteomes" id="UP000232722"/>
    </source>
</evidence>
<reference evidence="2 3" key="1">
    <citation type="submission" date="2016-04" db="EMBL/GenBank/DDBJ databases">
        <title>Genome analyses suggest a sexual origin of heterokaryosis in a supposedly ancient asexual fungus.</title>
        <authorList>
            <person name="Ropars J."/>
            <person name="Sedzielewska K."/>
            <person name="Noel J."/>
            <person name="Charron P."/>
            <person name="Farinelli L."/>
            <person name="Marton T."/>
            <person name="Kruger M."/>
            <person name="Pelin A."/>
            <person name="Brachmann A."/>
            <person name="Corradi N."/>
        </authorList>
    </citation>
    <scope>NUCLEOTIDE SEQUENCE [LARGE SCALE GENOMIC DNA]</scope>
    <source>
        <strain evidence="2 3">A5</strain>
    </source>
</reference>
<sequence length="202" mass="23338">MVFILPVYIILWMSLILILIPYFKPNSSHNPNSKEPAKLIRLPFLGGDARRFVFLGRFGILFSFSRVGARTSFYLYDSELLFLGISDLGDLYEPGITYAALNNRANCQIKNHQIIGQLSKIRRLRGIFAFDYGRVCTPFNERGVLKSLIGVDEFTSFSWEDTEGEDLLLDCTASDYGSYYYEDRYSSEYSEEEEEEEEEEEC</sequence>
<proteinExistence type="predicted"/>
<dbReference type="AlphaFoldDB" id="A0A2N0PIA6"/>
<comment type="caution">
    <text evidence="2">The sequence shown here is derived from an EMBL/GenBank/DDBJ whole genome shotgun (WGS) entry which is preliminary data.</text>
</comment>